<dbReference type="InterPro" id="IPR007484">
    <property type="entry name" value="Peptidase_M28"/>
</dbReference>
<dbReference type="EMBL" id="CP067089">
    <property type="protein sequence ID" value="QQO11424.1"/>
    <property type="molecule type" value="Genomic_DNA"/>
</dbReference>
<gene>
    <name evidence="2" type="ORF">JFL75_16880</name>
</gene>
<evidence type="ECO:0000313" key="3">
    <source>
        <dbReference type="Proteomes" id="UP000595917"/>
    </source>
</evidence>
<keyword evidence="3" id="KW-1185">Reference proteome</keyword>
<dbReference type="Proteomes" id="UP000595917">
    <property type="component" value="Chromosome"/>
</dbReference>
<organism evidence="2 3">
    <name type="scientific">Breznakiella homolactica</name>
    <dbReference type="NCBI Taxonomy" id="2798577"/>
    <lineage>
        <taxon>Bacteria</taxon>
        <taxon>Pseudomonadati</taxon>
        <taxon>Spirochaetota</taxon>
        <taxon>Spirochaetia</taxon>
        <taxon>Spirochaetales</taxon>
        <taxon>Breznakiellaceae</taxon>
        <taxon>Breznakiella</taxon>
    </lineage>
</organism>
<proteinExistence type="predicted"/>
<dbReference type="SUPFAM" id="SSF53187">
    <property type="entry name" value="Zn-dependent exopeptidases"/>
    <property type="match status" value="1"/>
</dbReference>
<dbReference type="Pfam" id="PF04389">
    <property type="entry name" value="Peptidase_M28"/>
    <property type="match status" value="1"/>
</dbReference>
<evidence type="ECO:0000313" key="2">
    <source>
        <dbReference type="EMBL" id="QQO11424.1"/>
    </source>
</evidence>
<feature type="domain" description="Peptidase M28" evidence="1">
    <location>
        <begin position="60"/>
        <end position="218"/>
    </location>
</feature>
<dbReference type="KEGG" id="bhc:JFL75_16880"/>
<name>A0A7T7XS47_9SPIR</name>
<protein>
    <submittedName>
        <fullName evidence="2">M28 family peptidase</fullName>
    </submittedName>
</protein>
<accession>A0A7T7XS47</accession>
<dbReference type="AlphaFoldDB" id="A0A7T7XS47"/>
<reference evidence="2" key="1">
    <citation type="submission" date="2021-01" db="EMBL/GenBank/DDBJ databases">
        <title>Description of Breznakiella homolactica.</title>
        <authorList>
            <person name="Song Y."/>
            <person name="Brune A."/>
        </authorList>
    </citation>
    <scope>NUCLEOTIDE SEQUENCE</scope>
    <source>
        <strain evidence="2">RmG30</strain>
    </source>
</reference>
<dbReference type="Gene3D" id="3.40.630.10">
    <property type="entry name" value="Zn peptidases"/>
    <property type="match status" value="1"/>
</dbReference>
<sequence>MPILELPKFREFIAPGADRFSILKNLLEELGLSHSVIEIEGARHFLVAPPGGSSFQTPGLTVLVSHYDRVQGSPGANDNSAGIFQLLEAAVKLKEDSGGNWMMVFTDKEELNHGQGVRDQGSYTLAAGLKNIGIRGTEFFIFDACGTGDTIIISTTVDYLLKGKDGDGITRTRKEIQRLKSRALECARNISLKNILLMPTPFSDDAGFLSAGLPAQTITVLPQDEASRLASALRTKPHLAEALVNSGTAGRELVPYLPETWKRINGPSDRELFLTPEHYPNTIRFACGLCKGS</sequence>
<evidence type="ECO:0000259" key="1">
    <source>
        <dbReference type="Pfam" id="PF04389"/>
    </source>
</evidence>